<dbReference type="GO" id="GO:0030042">
    <property type="term" value="P:actin filament depolymerization"/>
    <property type="evidence" value="ECO:0007669"/>
    <property type="project" value="TreeGrafter"/>
</dbReference>
<protein>
    <submittedName>
        <fullName evidence="5">Uncharacterized protein</fullName>
    </submittedName>
</protein>
<dbReference type="GO" id="GO:0030864">
    <property type="term" value="C:cortical actin cytoskeleton"/>
    <property type="evidence" value="ECO:0007669"/>
    <property type="project" value="TreeGrafter"/>
</dbReference>
<dbReference type="Pfam" id="PF00400">
    <property type="entry name" value="WD40"/>
    <property type="match status" value="4"/>
</dbReference>
<feature type="repeat" description="WD" evidence="4">
    <location>
        <begin position="526"/>
        <end position="564"/>
    </location>
</feature>
<dbReference type="InterPro" id="IPR020472">
    <property type="entry name" value="WD40_PAC1"/>
</dbReference>
<dbReference type="PANTHER" id="PTHR19856:SF0">
    <property type="entry name" value="WD REPEAT-CONTAINING PROTEIN 1"/>
    <property type="match status" value="1"/>
</dbReference>
<accession>A0A9P5SM54</accession>
<dbReference type="GO" id="GO:0051015">
    <property type="term" value="F:actin filament binding"/>
    <property type="evidence" value="ECO:0007669"/>
    <property type="project" value="TreeGrafter"/>
</dbReference>
<dbReference type="Gene3D" id="2.130.10.10">
    <property type="entry name" value="YVTN repeat-like/Quinoprotein amine dehydrogenase"/>
    <property type="match status" value="2"/>
</dbReference>
<dbReference type="CDD" id="cd00200">
    <property type="entry name" value="WD40"/>
    <property type="match status" value="2"/>
</dbReference>
<dbReference type="InterPro" id="IPR011047">
    <property type="entry name" value="Quinoprotein_ADH-like_sf"/>
</dbReference>
<dbReference type="InterPro" id="IPR001680">
    <property type="entry name" value="WD40_rpt"/>
</dbReference>
<dbReference type="FunFam" id="2.130.10.10:FF:000167">
    <property type="entry name" value="Actin-interacting protein 1"/>
    <property type="match status" value="1"/>
</dbReference>
<dbReference type="AlphaFoldDB" id="A0A9P5SM54"/>
<dbReference type="EMBL" id="JAAAUY010000407">
    <property type="protein sequence ID" value="KAF9330302.1"/>
    <property type="molecule type" value="Genomic_DNA"/>
</dbReference>
<keyword evidence="6" id="KW-1185">Reference proteome</keyword>
<feature type="repeat" description="WD" evidence="4">
    <location>
        <begin position="318"/>
        <end position="355"/>
    </location>
</feature>
<reference evidence="5" key="1">
    <citation type="journal article" date="2020" name="Fungal Divers.">
        <title>Resolving the Mortierellaceae phylogeny through synthesis of multi-gene phylogenetics and phylogenomics.</title>
        <authorList>
            <person name="Vandepol N."/>
            <person name="Liber J."/>
            <person name="Desiro A."/>
            <person name="Na H."/>
            <person name="Kennedy M."/>
            <person name="Barry K."/>
            <person name="Grigoriev I.V."/>
            <person name="Miller A.N."/>
            <person name="O'Donnell K."/>
            <person name="Stajich J.E."/>
            <person name="Bonito G."/>
        </authorList>
    </citation>
    <scope>NUCLEOTIDE SEQUENCE</scope>
    <source>
        <strain evidence="5">NVP1</strain>
    </source>
</reference>
<evidence type="ECO:0000313" key="5">
    <source>
        <dbReference type="EMBL" id="KAF9330302.1"/>
    </source>
</evidence>
<name>A0A9P5SM54_9FUNG</name>
<dbReference type="SMART" id="SM00320">
    <property type="entry name" value="WD40"/>
    <property type="match status" value="10"/>
</dbReference>
<evidence type="ECO:0000256" key="3">
    <source>
        <dbReference type="ARBA" id="ARBA00038366"/>
    </source>
</evidence>
<evidence type="ECO:0000256" key="1">
    <source>
        <dbReference type="ARBA" id="ARBA00022574"/>
    </source>
</evidence>
<dbReference type="PROSITE" id="PS50082">
    <property type="entry name" value="WD_REPEATS_2"/>
    <property type="match status" value="6"/>
</dbReference>
<dbReference type="SUPFAM" id="SSF50998">
    <property type="entry name" value="Quinoprotein alcohol dehydrogenase-like"/>
    <property type="match status" value="1"/>
</dbReference>
<dbReference type="PANTHER" id="PTHR19856">
    <property type="entry name" value="WD-REPEATCONTAINING PROTEIN WDR1"/>
    <property type="match status" value="1"/>
</dbReference>
<dbReference type="PROSITE" id="PS50294">
    <property type="entry name" value="WD_REPEATS_REGION"/>
    <property type="match status" value="5"/>
</dbReference>
<evidence type="ECO:0000256" key="2">
    <source>
        <dbReference type="ARBA" id="ARBA00022737"/>
    </source>
</evidence>
<keyword evidence="2" id="KW-0677">Repeat</keyword>
<organism evidence="5 6">
    <name type="scientific">Podila minutissima</name>
    <dbReference type="NCBI Taxonomy" id="64525"/>
    <lineage>
        <taxon>Eukaryota</taxon>
        <taxon>Fungi</taxon>
        <taxon>Fungi incertae sedis</taxon>
        <taxon>Mucoromycota</taxon>
        <taxon>Mortierellomycotina</taxon>
        <taxon>Mortierellomycetes</taxon>
        <taxon>Mortierellales</taxon>
        <taxon>Mortierellaceae</taxon>
        <taxon>Podila</taxon>
    </lineage>
</organism>
<keyword evidence="1 4" id="KW-0853">WD repeat</keyword>
<dbReference type="PROSITE" id="PS00678">
    <property type="entry name" value="WD_REPEATS_1"/>
    <property type="match status" value="1"/>
</dbReference>
<comment type="similarity">
    <text evidence="3">Belongs to the WD repeat AIP1 family.</text>
</comment>
<sequence length="601" mass="63878">MSAVLSSIYAAAPAATRGQGVHLDTDPKGDNFVYTNGKSVFIRNIAKPEIAREYTQHSCNVTVAKFAPSGYYIASGDERGNVRVWDTVGDEQILKLETKPISGKINDIAWDGESKRIIAVGDGRDKFAHAFFADGGASCGEIIGHSKAVNTAAIRQSRPFRAVTGGDDTTLVFSNGVPFVLNKIIKDHTGFVQEVKFSNDGDLFASVGSDGKIFLYDGKTGDKVKELSTAEHGHSGTVFALSWSADGKRLVTSSADQTAKIWDIETSGVVNTFDYSSSGSVNGQQVGNIWKGDALLSLSLSGDLNYLDPSTSQTSRIIKGHQKGITALAVSEDKKTFLTGSYDGRVMSWEFNDGEGHPLEESSHSNQVMQLVGNGNEFISAGMDDTVKVTDISSKNVAVISTSALPRGISASDDKTIVVATENEIQVIQGGKKVDSLAVGYNATSIAINNQGSTVAVGAQDSKVYVMSLDGTKLSTVHTLAKNRGTISSLSFNPEGTLLAAGDSAGKIFVYDVATGEAKIQRWVFHTARVTSIAWSPSGKHVVSGSLDTNVYVWSTEKEMKKVSIPNAHALGVNGVAFVDEDTVISAGADVCVKTWKITHH</sequence>
<gene>
    <name evidence="5" type="ORF">BG006_006738</name>
</gene>
<dbReference type="Proteomes" id="UP000696485">
    <property type="component" value="Unassembled WGS sequence"/>
</dbReference>
<dbReference type="InterPro" id="IPR015943">
    <property type="entry name" value="WD40/YVTN_repeat-like_dom_sf"/>
</dbReference>
<proteinExistence type="inferred from homology"/>
<dbReference type="FunFam" id="2.130.10.10:FF:000102">
    <property type="entry name" value="Actin-interacting protein 1"/>
    <property type="match status" value="1"/>
</dbReference>
<feature type="repeat" description="WD" evidence="4">
    <location>
        <begin position="480"/>
        <end position="521"/>
    </location>
</feature>
<evidence type="ECO:0000313" key="6">
    <source>
        <dbReference type="Proteomes" id="UP000696485"/>
    </source>
</evidence>
<comment type="caution">
    <text evidence="5">The sequence shown here is derived from an EMBL/GenBank/DDBJ whole genome shotgun (WGS) entry which is preliminary data.</text>
</comment>
<feature type="repeat" description="WD" evidence="4">
    <location>
        <begin position="54"/>
        <end position="95"/>
    </location>
</feature>
<dbReference type="PRINTS" id="PR00320">
    <property type="entry name" value="GPROTEINBRPT"/>
</dbReference>
<dbReference type="InterPro" id="IPR019775">
    <property type="entry name" value="WD40_repeat_CS"/>
</dbReference>
<evidence type="ECO:0000256" key="4">
    <source>
        <dbReference type="PROSITE-ProRule" id="PRU00221"/>
    </source>
</evidence>
<dbReference type="Pfam" id="PF23410">
    <property type="entry name" value="Beta-prop_VPS8"/>
    <property type="match status" value="1"/>
</dbReference>
<feature type="repeat" description="WD" evidence="4">
    <location>
        <begin position="231"/>
        <end position="272"/>
    </location>
</feature>
<feature type="repeat" description="WD" evidence="4">
    <location>
        <begin position="185"/>
        <end position="226"/>
    </location>
</feature>